<dbReference type="AlphaFoldDB" id="A0AB74E955"/>
<dbReference type="NCBIfam" id="TIGR00765">
    <property type="entry name" value="yihY_not_rbn"/>
    <property type="match status" value="1"/>
</dbReference>
<keyword evidence="3" id="KW-0997">Cell inner membrane</keyword>
<dbReference type="GO" id="GO:0005886">
    <property type="term" value="C:plasma membrane"/>
    <property type="evidence" value="ECO:0007669"/>
    <property type="project" value="UniProtKB-SubCell"/>
</dbReference>
<evidence type="ECO:0000256" key="5">
    <source>
        <dbReference type="ARBA" id="ARBA00022989"/>
    </source>
</evidence>
<feature type="transmembrane region" description="Helical" evidence="7">
    <location>
        <begin position="34"/>
        <end position="63"/>
    </location>
</feature>
<accession>A0AB74E955</accession>
<dbReference type="PANTHER" id="PTHR30213">
    <property type="entry name" value="INNER MEMBRANE PROTEIN YHJD"/>
    <property type="match status" value="1"/>
</dbReference>
<dbReference type="Pfam" id="PF03631">
    <property type="entry name" value="Virul_fac_BrkB"/>
    <property type="match status" value="1"/>
</dbReference>
<name>A0AB74E955_NEIGO</name>
<dbReference type="NCBIfam" id="NF003256">
    <property type="entry name" value="PRK04214.1"/>
    <property type="match status" value="1"/>
</dbReference>
<feature type="transmembrane region" description="Helical" evidence="7">
    <location>
        <begin position="182"/>
        <end position="200"/>
    </location>
</feature>
<evidence type="ECO:0000313" key="8">
    <source>
        <dbReference type="EMBL" id="SBM97198.1"/>
    </source>
</evidence>
<proteinExistence type="inferred from homology"/>
<keyword evidence="2 7" id="KW-1003">Cell membrane</keyword>
<feature type="transmembrane region" description="Helical" evidence="7">
    <location>
        <begin position="212"/>
        <end position="231"/>
    </location>
</feature>
<protein>
    <recommendedName>
        <fullName evidence="7">UPF0761 membrane protein WHOF_00139C</fullName>
    </recommendedName>
</protein>
<dbReference type="Proteomes" id="UP000239837">
    <property type="component" value="Chromosome"/>
</dbReference>
<evidence type="ECO:0000256" key="6">
    <source>
        <dbReference type="ARBA" id="ARBA00023136"/>
    </source>
</evidence>
<evidence type="ECO:0000256" key="4">
    <source>
        <dbReference type="ARBA" id="ARBA00022692"/>
    </source>
</evidence>
<evidence type="ECO:0000256" key="2">
    <source>
        <dbReference type="ARBA" id="ARBA00022475"/>
    </source>
</evidence>
<keyword evidence="4 7" id="KW-0812">Transmembrane</keyword>
<feature type="transmembrane region" description="Helical" evidence="7">
    <location>
        <begin position="140"/>
        <end position="162"/>
    </location>
</feature>
<dbReference type="HAMAP" id="MF_00672">
    <property type="entry name" value="UPF0761"/>
    <property type="match status" value="1"/>
</dbReference>
<reference evidence="8" key="1">
    <citation type="submission" date="2016-05" db="EMBL/GenBank/DDBJ databases">
        <authorList>
            <consortium name="Pathogen Informatics"/>
        </authorList>
    </citation>
    <scope>NUCLEOTIDE SEQUENCE</scope>
    <source>
        <strain evidence="8">WHO F</strain>
    </source>
</reference>
<comment type="subcellular location">
    <subcellularLocation>
        <location evidence="1 7">Cell membrane</location>
        <topology evidence="1 7">Multi-pass membrane protein</topology>
    </subcellularLocation>
</comment>
<dbReference type="InterPro" id="IPR023679">
    <property type="entry name" value="UPF0761_bac"/>
</dbReference>
<dbReference type="EMBL" id="LT591897">
    <property type="protein sequence ID" value="SBQ18270.1"/>
    <property type="molecule type" value="Genomic_DNA"/>
</dbReference>
<gene>
    <name evidence="8" type="primary">rbn</name>
    <name evidence="9" type="ORF">WHOF_00139C</name>
    <name evidence="8" type="ORF">WHOF_00645</name>
</gene>
<evidence type="ECO:0000256" key="1">
    <source>
        <dbReference type="ARBA" id="ARBA00004651"/>
    </source>
</evidence>
<dbReference type="RefSeq" id="WP_047924071.1">
    <property type="nucleotide sequence ID" value="NZ_CP145052.1"/>
</dbReference>
<dbReference type="EMBL" id="FLKW01000005">
    <property type="protein sequence ID" value="SBM97198.1"/>
    <property type="molecule type" value="Genomic_DNA"/>
</dbReference>
<dbReference type="InterPro" id="IPR017039">
    <property type="entry name" value="Virul_fac_BrkB"/>
</dbReference>
<evidence type="ECO:0000256" key="3">
    <source>
        <dbReference type="ARBA" id="ARBA00022519"/>
    </source>
</evidence>
<comment type="similarity">
    <text evidence="7">Belongs to the UPF0761 family.</text>
</comment>
<feature type="transmembrane region" description="Helical" evidence="7">
    <location>
        <begin position="100"/>
        <end position="119"/>
    </location>
</feature>
<feature type="transmembrane region" description="Helical" evidence="7">
    <location>
        <begin position="251"/>
        <end position="275"/>
    </location>
</feature>
<organism evidence="8">
    <name type="scientific">Neisseria gonorrhoeae</name>
    <dbReference type="NCBI Taxonomy" id="485"/>
    <lineage>
        <taxon>Bacteria</taxon>
        <taxon>Pseudomonadati</taxon>
        <taxon>Pseudomonadota</taxon>
        <taxon>Betaproteobacteria</taxon>
        <taxon>Neisseriales</taxon>
        <taxon>Neisseriaceae</taxon>
        <taxon>Neisseria</taxon>
    </lineage>
</organism>
<keyword evidence="5 7" id="KW-1133">Transmembrane helix</keyword>
<keyword evidence="6 7" id="KW-0472">Membrane</keyword>
<dbReference type="PANTHER" id="PTHR30213:SF0">
    <property type="entry name" value="UPF0761 MEMBRANE PROTEIN YIHY"/>
    <property type="match status" value="1"/>
</dbReference>
<sequence length="408" mass="46282">MTFLQRWQGLADNKICAFAWFVIRRFSEERVPQAAASMTFTTLLALVPVLTVMVAVASIFPVFDRWSDSFVSFVNQTIVPQGADMVFDYIDAFRDQANRLTAIGSVMLVVTSLMLIRTIDNAFNRIWRVNTQRPWMMQFLVYWALLTFGPLSLGVGISFMVGSVQDSVLSSGAQQWADALKTAARLAFMTLLLWGLYRFVPNRFVPARQAFVGALATAFCLETARSLFTWYMGNFDGYRSIYGAFAAVPFFLLWLNLLWTLVLGGAVLTSSLSYWQGEAFRRGFDSRGRFDDVLKILLLLDAAQKEGRTLSVQEFRRHINMGYDELGELLEKLARYGYIYSGRQGWVLKTGADSIELSELFKLFVYRPLPVERDHVNQAVDAVMTPCLQTLNMTLAEFDAQAKKQQQS</sequence>
<evidence type="ECO:0000256" key="7">
    <source>
        <dbReference type="HAMAP-Rule" id="MF_00672"/>
    </source>
</evidence>
<evidence type="ECO:0000313" key="9">
    <source>
        <dbReference type="EMBL" id="SBQ18270.1"/>
    </source>
</evidence>